<evidence type="ECO:0000259" key="2">
    <source>
        <dbReference type="Pfam" id="PF19572"/>
    </source>
</evidence>
<dbReference type="Pfam" id="PF19572">
    <property type="entry name" value="PorV"/>
    <property type="match status" value="1"/>
</dbReference>
<dbReference type="NCBIfam" id="NF033709">
    <property type="entry name" value="PorV_fam"/>
    <property type="match status" value="1"/>
</dbReference>
<evidence type="ECO:0000256" key="1">
    <source>
        <dbReference type="SAM" id="SignalP"/>
    </source>
</evidence>
<feature type="chain" id="PRO_5046126044" evidence="1">
    <location>
        <begin position="22"/>
        <end position="377"/>
    </location>
</feature>
<protein>
    <submittedName>
        <fullName evidence="3">Type IX secretion system outer membrane channel protein PorV</fullName>
    </submittedName>
</protein>
<dbReference type="Proteomes" id="UP001597118">
    <property type="component" value="Unassembled WGS sequence"/>
</dbReference>
<gene>
    <name evidence="3" type="primary">porV</name>
    <name evidence="3" type="ORF">ACFSAH_10165</name>
</gene>
<dbReference type="EMBL" id="JBHUDG010000015">
    <property type="protein sequence ID" value="MFD1630243.1"/>
    <property type="molecule type" value="Genomic_DNA"/>
</dbReference>
<sequence>MKNNIPVYILVFCISIVPVFAQNQGNPITTTVPFLNISPDARSGAMGDAGVAISPDVNAMFWNPSKLAFLENKNSFSLSYSPWMHNIDKDMNLAYAAFAHKLNDKNAFGLSLNVFNIGNVDVYDDNLTSYGSYRPNEFAFETTFSRKMGSDFSLGMALKYIQSGLNSSLFEAGEEVGKVNTLAVGVSLYYTKKVQQFGKDAIFSFGTYISNLGPKIGYSYNGSKEFLPANLKIGAANTWFLDEQNKLTFALDLNKLLVPTPPVVDAAGNIIEGKNADRSIVSGIIGSFSDAPGGFSEEIKEIMFSPAIEYWYDNQFALRAGYSYENPEKGHRKYATFGVGYKYRSLDFAVSYLAANQYKSALANTLRLSLSLNLNDK</sequence>
<name>A0ABW4IDB7_9SPHI</name>
<keyword evidence="4" id="KW-1185">Reference proteome</keyword>
<accession>A0ABW4IDB7</accession>
<proteinExistence type="predicted"/>
<dbReference type="InterPro" id="IPR045741">
    <property type="entry name" value="PorV"/>
</dbReference>
<organism evidence="3 4">
    <name type="scientific">Pseudopedobacter beijingensis</name>
    <dbReference type="NCBI Taxonomy" id="1207056"/>
    <lineage>
        <taxon>Bacteria</taxon>
        <taxon>Pseudomonadati</taxon>
        <taxon>Bacteroidota</taxon>
        <taxon>Sphingobacteriia</taxon>
        <taxon>Sphingobacteriales</taxon>
        <taxon>Sphingobacteriaceae</taxon>
        <taxon>Pseudopedobacter</taxon>
    </lineage>
</organism>
<dbReference type="RefSeq" id="WP_379662619.1">
    <property type="nucleotide sequence ID" value="NZ_JBHUDG010000015.1"/>
</dbReference>
<reference evidence="4" key="1">
    <citation type="journal article" date="2019" name="Int. J. Syst. Evol. Microbiol.">
        <title>The Global Catalogue of Microorganisms (GCM) 10K type strain sequencing project: providing services to taxonomists for standard genome sequencing and annotation.</title>
        <authorList>
            <consortium name="The Broad Institute Genomics Platform"/>
            <consortium name="The Broad Institute Genome Sequencing Center for Infectious Disease"/>
            <person name="Wu L."/>
            <person name="Ma J."/>
        </authorList>
    </citation>
    <scope>NUCLEOTIDE SEQUENCE [LARGE SCALE GENOMIC DNA]</scope>
    <source>
        <strain evidence="4">CCUG 53762</strain>
    </source>
</reference>
<comment type="caution">
    <text evidence="3">The sequence shown here is derived from an EMBL/GenBank/DDBJ whole genome shotgun (WGS) entry which is preliminary data.</text>
</comment>
<dbReference type="InterPro" id="IPR047799">
    <property type="entry name" value="T9SS_OM_PorV"/>
</dbReference>
<dbReference type="NCBIfam" id="NF033710">
    <property type="entry name" value="T9SS_OM_PorV"/>
    <property type="match status" value="1"/>
</dbReference>
<evidence type="ECO:0000313" key="3">
    <source>
        <dbReference type="EMBL" id="MFD1630243.1"/>
    </source>
</evidence>
<keyword evidence="1" id="KW-0732">Signal</keyword>
<evidence type="ECO:0000313" key="4">
    <source>
        <dbReference type="Proteomes" id="UP001597118"/>
    </source>
</evidence>
<feature type="signal peptide" evidence="1">
    <location>
        <begin position="1"/>
        <end position="21"/>
    </location>
</feature>
<dbReference type="SUPFAM" id="SSF56935">
    <property type="entry name" value="Porins"/>
    <property type="match status" value="1"/>
</dbReference>
<feature type="domain" description="Type IX secretion system protein PorV" evidence="2">
    <location>
        <begin position="22"/>
        <end position="262"/>
    </location>
</feature>
<dbReference type="Gene3D" id="2.40.160.60">
    <property type="entry name" value="Outer membrane protein transport protein (OMPP1/FadL/TodX)"/>
    <property type="match status" value="2"/>
</dbReference>